<feature type="region of interest" description="Disordered" evidence="1">
    <location>
        <begin position="945"/>
        <end position="982"/>
    </location>
</feature>
<dbReference type="PROSITE" id="PS50105">
    <property type="entry name" value="SAM_DOMAIN"/>
    <property type="match status" value="2"/>
</dbReference>
<dbReference type="EMBL" id="JARQWQ010000046">
    <property type="protein sequence ID" value="KAK2557999.1"/>
    <property type="molecule type" value="Genomic_DNA"/>
</dbReference>
<dbReference type="InterPro" id="IPR051725">
    <property type="entry name" value="SAM-SH3_domain_protein"/>
</dbReference>
<feature type="compositionally biased region" description="Low complexity" evidence="1">
    <location>
        <begin position="253"/>
        <end position="264"/>
    </location>
</feature>
<dbReference type="Pfam" id="PF07647">
    <property type="entry name" value="SAM_2"/>
    <property type="match status" value="1"/>
</dbReference>
<feature type="region of interest" description="Disordered" evidence="1">
    <location>
        <begin position="141"/>
        <end position="292"/>
    </location>
</feature>
<comment type="caution">
    <text evidence="3">The sequence shown here is derived from an EMBL/GenBank/DDBJ whole genome shotgun (WGS) entry which is preliminary data.</text>
</comment>
<feature type="compositionally biased region" description="Polar residues" evidence="1">
    <location>
        <begin position="546"/>
        <end position="555"/>
    </location>
</feature>
<keyword evidence="4" id="KW-1185">Reference proteome</keyword>
<dbReference type="AlphaFoldDB" id="A0AAD9QB00"/>
<feature type="compositionally biased region" description="Basic and acidic residues" evidence="1">
    <location>
        <begin position="956"/>
        <end position="966"/>
    </location>
</feature>
<feature type="compositionally biased region" description="Polar residues" evidence="1">
    <location>
        <begin position="493"/>
        <end position="511"/>
    </location>
</feature>
<dbReference type="Proteomes" id="UP001249851">
    <property type="component" value="Unassembled WGS sequence"/>
</dbReference>
<feature type="compositionally biased region" description="Basic residues" evidence="1">
    <location>
        <begin position="157"/>
        <end position="170"/>
    </location>
</feature>
<feature type="compositionally biased region" description="Basic and acidic residues" evidence="1">
    <location>
        <begin position="273"/>
        <end position="283"/>
    </location>
</feature>
<dbReference type="SUPFAM" id="SSF47769">
    <property type="entry name" value="SAM/Pointed domain"/>
    <property type="match status" value="2"/>
</dbReference>
<proteinExistence type="predicted"/>
<evidence type="ECO:0000313" key="3">
    <source>
        <dbReference type="EMBL" id="KAK2557999.1"/>
    </source>
</evidence>
<dbReference type="SMART" id="SM00454">
    <property type="entry name" value="SAM"/>
    <property type="match status" value="2"/>
</dbReference>
<dbReference type="Pfam" id="PF26285">
    <property type="entry name" value="SASH1_Homeodomain"/>
    <property type="match status" value="1"/>
</dbReference>
<feature type="region of interest" description="Disordered" evidence="1">
    <location>
        <begin position="423"/>
        <end position="443"/>
    </location>
</feature>
<feature type="compositionally biased region" description="Basic and acidic residues" evidence="1">
    <location>
        <begin position="824"/>
        <end position="835"/>
    </location>
</feature>
<dbReference type="InterPro" id="IPR058666">
    <property type="entry name" value="SASH1/NUB1_homeodomain"/>
</dbReference>
<feature type="compositionally biased region" description="Low complexity" evidence="1">
    <location>
        <begin position="527"/>
        <end position="536"/>
    </location>
</feature>
<sequence length="1138" mass="127236">MSSSVEDWLRSLGFINYTQDFLDNGYDELEICKEIGKEDLDAIGVRNFKDRTDILNAVSRLKQAGTAVYFVLEGNDETENIQAQPERERYPSIQLKMMLRDKLEEDKIDLTSSPYSRPFYTYEEEVLTALRSLRERQAVKQLPVDETPSQPVQPANSRKKSSRHSSKYKSRGSQERENENEQGYISDDDKHSRPGMIPADYLGVDSPAHQEKKSREKKRRKVERNTKLSRSLDSLKELHVNMEPNPRQREASSFKSKSFRFKLFQGTKKKHHSVGESKKRSLEKQPTNATTAKDYDLLASAIKMGEEDRKALMIMVKQGELSVEEAIDQLKQYEEDCRKEDYVKSAKDDPKNEEERPDSKSKVKRGLFGRSTKRKSGSRPSSGVIACEMIMSEEDRINLLKSVKNQELTVDQALKRFLSYEEKHKRSDSDDSNIPVKQSPRLPKSVTGFSRISIKRLSGVISSSFLPGTLPSENNSVFYTGPEDHANADVRSAESSVSSGDEESTANSSPVASPKTLLANVQGLNKSQHSSSSSLDSVDKTEDKLTVNNVPTQPSHLMREMKEMLEKQMKPKDTREPEITEGNVGKPPPPSKRKSSSSSLEQQKVVPLPNSTSSVKTTPPEIPHRPSLPVAQPHRPPPPVPSRPPLQNSSKQGKENETNIAEPGTETVRSGITVSIKTGVETQARRVPSKIDHNIEAKGVVLRRLGKPPPIPPRPVSPTFNEGQNGEKQVIAPAAKDKQFVKSSAFEVSGSKPSVADASGKPKPKAKPRPKPRPKIENLSNKEVRRPTPMKRSSLENILQACDDSDAYNEVPPPRSVKATQAKPVKDSQHNEPFKEVTPPRLVQGSQEDEETDSDDDKAYNEVPPPRPVEGSQKENTVDSDDDKAYNEVPPPRPAPVSQGKGAEDSDDGGGYTMVPPPRPVQRSVFPTSESPVVRADALNSSAVLRTEGASSSRNIDTRLERERSELQASEGTGGDQLPVPAPRIKRVSHSLSEMVERKLYLERIDLTQKPYSDRTGCWGVPMNLIDRYSEELHRSHAELAGITDRIRVRKLKQAQRQAVPCNVSELDFRLDPLGNLNSLSDWLTSLGLPMYINSLAEVQCDDMASMPYLEERHFQFAGISDLRHMRRLLASVEQMPR</sequence>
<evidence type="ECO:0000256" key="1">
    <source>
        <dbReference type="SAM" id="MobiDB-lite"/>
    </source>
</evidence>
<accession>A0AAD9QB00</accession>
<feature type="compositionally biased region" description="Pro residues" evidence="1">
    <location>
        <begin position="707"/>
        <end position="716"/>
    </location>
</feature>
<dbReference type="PANTHER" id="PTHR12301">
    <property type="entry name" value="SAM-DOMAIN, SH3 AND NUCLEAR LOCALIZATION SIGNALS PROTEIN RELATED"/>
    <property type="match status" value="1"/>
</dbReference>
<feature type="compositionally biased region" description="Basic and acidic residues" evidence="1">
    <location>
        <begin position="338"/>
        <end position="361"/>
    </location>
</feature>
<gene>
    <name evidence="3" type="ORF">P5673_019567</name>
</gene>
<dbReference type="Gene3D" id="1.10.150.50">
    <property type="entry name" value="Transcription Factor, Ets-1"/>
    <property type="match status" value="2"/>
</dbReference>
<feature type="region of interest" description="Disordered" evidence="1">
    <location>
        <begin position="489"/>
        <end position="671"/>
    </location>
</feature>
<feature type="domain" description="SAM" evidence="2">
    <location>
        <begin position="1"/>
        <end position="64"/>
    </location>
</feature>
<feature type="domain" description="SAM" evidence="2">
    <location>
        <begin position="1075"/>
        <end position="1138"/>
    </location>
</feature>
<dbReference type="Pfam" id="PF00536">
    <property type="entry name" value="SAM_1"/>
    <property type="match status" value="1"/>
</dbReference>
<feature type="compositionally biased region" description="Basic and acidic residues" evidence="1">
    <location>
        <begin position="774"/>
        <end position="786"/>
    </location>
</feature>
<feature type="compositionally biased region" description="Acidic residues" evidence="1">
    <location>
        <begin position="847"/>
        <end position="856"/>
    </location>
</feature>
<reference evidence="3" key="1">
    <citation type="journal article" date="2023" name="G3 (Bethesda)">
        <title>Whole genome assembly and annotation of the endangered Caribbean coral Acropora cervicornis.</title>
        <authorList>
            <person name="Selwyn J.D."/>
            <person name="Vollmer S.V."/>
        </authorList>
    </citation>
    <scope>NUCLEOTIDE SEQUENCE</scope>
    <source>
        <strain evidence="3">K2</strain>
    </source>
</reference>
<dbReference type="PANTHER" id="PTHR12301:SF8">
    <property type="entry name" value="STERILE ALPHA MOTIF DOMAIN-CONTAINING PROTEIN 5"/>
    <property type="match status" value="1"/>
</dbReference>
<evidence type="ECO:0000259" key="2">
    <source>
        <dbReference type="PROSITE" id="PS50105"/>
    </source>
</evidence>
<feature type="region of interest" description="Disordered" evidence="1">
    <location>
        <begin position="700"/>
        <end position="933"/>
    </location>
</feature>
<reference evidence="3" key="2">
    <citation type="journal article" date="2023" name="Science">
        <title>Genomic signatures of disease resistance in endangered staghorn corals.</title>
        <authorList>
            <person name="Vollmer S.V."/>
            <person name="Selwyn J.D."/>
            <person name="Despard B.A."/>
            <person name="Roesel C.L."/>
        </authorList>
    </citation>
    <scope>NUCLEOTIDE SEQUENCE</scope>
    <source>
        <strain evidence="3">K2</strain>
    </source>
</reference>
<feature type="compositionally biased region" description="Polar residues" evidence="1">
    <location>
        <begin position="945"/>
        <end position="955"/>
    </location>
</feature>
<feature type="compositionally biased region" description="Basic residues" evidence="1">
    <location>
        <begin position="362"/>
        <end position="377"/>
    </location>
</feature>
<feature type="compositionally biased region" description="Polar residues" evidence="1">
    <location>
        <begin position="147"/>
        <end position="156"/>
    </location>
</feature>
<organism evidence="3 4">
    <name type="scientific">Acropora cervicornis</name>
    <name type="common">Staghorn coral</name>
    <dbReference type="NCBI Taxonomy" id="6130"/>
    <lineage>
        <taxon>Eukaryota</taxon>
        <taxon>Metazoa</taxon>
        <taxon>Cnidaria</taxon>
        <taxon>Anthozoa</taxon>
        <taxon>Hexacorallia</taxon>
        <taxon>Scleractinia</taxon>
        <taxon>Astrocoeniina</taxon>
        <taxon>Acroporidae</taxon>
        <taxon>Acropora</taxon>
    </lineage>
</organism>
<protein>
    <submittedName>
        <fullName evidence="3">SAM and SH3 domain-containing protein 1</fullName>
    </submittedName>
</protein>
<feature type="region of interest" description="Disordered" evidence="1">
    <location>
        <begin position="338"/>
        <end position="382"/>
    </location>
</feature>
<feature type="compositionally biased region" description="Basic and acidic residues" evidence="1">
    <location>
        <begin position="233"/>
        <end position="252"/>
    </location>
</feature>
<dbReference type="InterPro" id="IPR013761">
    <property type="entry name" value="SAM/pointed_sf"/>
</dbReference>
<feature type="compositionally biased region" description="Pro residues" evidence="1">
    <location>
        <begin position="634"/>
        <end position="644"/>
    </location>
</feature>
<dbReference type="InterPro" id="IPR001660">
    <property type="entry name" value="SAM"/>
</dbReference>
<feature type="compositionally biased region" description="Basic and acidic residues" evidence="1">
    <location>
        <begin position="557"/>
        <end position="578"/>
    </location>
</feature>
<evidence type="ECO:0000313" key="4">
    <source>
        <dbReference type="Proteomes" id="UP001249851"/>
    </source>
</evidence>
<name>A0AAD9QB00_ACRCE</name>
<feature type="compositionally biased region" description="Basic residues" evidence="1">
    <location>
        <begin position="762"/>
        <end position="773"/>
    </location>
</feature>